<keyword evidence="3" id="KW-1185">Reference proteome</keyword>
<evidence type="ECO:0000313" key="2">
    <source>
        <dbReference type="EMBL" id="RAK18233.1"/>
    </source>
</evidence>
<sequence>MNLDVKQIFKAPTYEPLATVDVFYTYIPSWQVYSGAKRMDIAVGDVIEIWLKKGAYGWEPALSGNTVKHIKYVENRKEPIPEPIWHSMKRNIRNVWLRHSSVTVWIGILAFLFTFVLFAWRKRK</sequence>
<feature type="transmembrane region" description="Helical" evidence="1">
    <location>
        <begin position="102"/>
        <end position="120"/>
    </location>
</feature>
<gene>
    <name evidence="2" type="ORF">B0I26_11150</name>
</gene>
<keyword evidence="1" id="KW-1133">Transmembrane helix</keyword>
<dbReference type="OrthoDB" id="2968783at2"/>
<organism evidence="2 3">
    <name type="scientific">Paranoxybacillus vitaminiphilus</name>
    <dbReference type="NCBI Taxonomy" id="581036"/>
    <lineage>
        <taxon>Bacteria</taxon>
        <taxon>Bacillati</taxon>
        <taxon>Bacillota</taxon>
        <taxon>Bacilli</taxon>
        <taxon>Bacillales</taxon>
        <taxon>Anoxybacillaceae</taxon>
        <taxon>Paranoxybacillus</taxon>
    </lineage>
</organism>
<proteinExistence type="predicted"/>
<dbReference type="RefSeq" id="WP_111645773.1">
    <property type="nucleotide sequence ID" value="NZ_QLMH01000011.1"/>
</dbReference>
<evidence type="ECO:0000313" key="3">
    <source>
        <dbReference type="Proteomes" id="UP000248555"/>
    </source>
</evidence>
<evidence type="ECO:0000256" key="1">
    <source>
        <dbReference type="SAM" id="Phobius"/>
    </source>
</evidence>
<reference evidence="2 3" key="1">
    <citation type="submission" date="2018-06" db="EMBL/GenBank/DDBJ databases">
        <title>Genomic Encyclopedia of Type Strains, Phase III (KMG-III): the genomes of soil and plant-associated and newly described type strains.</title>
        <authorList>
            <person name="Whitman W."/>
        </authorList>
    </citation>
    <scope>NUCLEOTIDE SEQUENCE [LARGE SCALE GENOMIC DNA]</scope>
    <source>
        <strain evidence="2 3">CGMCC 1.8979</strain>
    </source>
</reference>
<keyword evidence="1" id="KW-0472">Membrane</keyword>
<dbReference type="EMBL" id="QLMH01000011">
    <property type="protein sequence ID" value="RAK18233.1"/>
    <property type="molecule type" value="Genomic_DNA"/>
</dbReference>
<name>A0A327YB46_9BACL</name>
<protein>
    <submittedName>
        <fullName evidence="2">Uncharacterized protein</fullName>
    </submittedName>
</protein>
<keyword evidence="1" id="KW-0812">Transmembrane</keyword>
<dbReference type="Proteomes" id="UP000248555">
    <property type="component" value="Unassembled WGS sequence"/>
</dbReference>
<dbReference type="AlphaFoldDB" id="A0A327YB46"/>
<comment type="caution">
    <text evidence="2">The sequence shown here is derived from an EMBL/GenBank/DDBJ whole genome shotgun (WGS) entry which is preliminary data.</text>
</comment>
<accession>A0A327YB46</accession>